<feature type="region of interest" description="Disordered" evidence="1">
    <location>
        <begin position="9"/>
        <end position="36"/>
    </location>
</feature>
<feature type="region of interest" description="Disordered" evidence="1">
    <location>
        <begin position="271"/>
        <end position="322"/>
    </location>
</feature>
<accession>A0ABD6HFV4</accession>
<feature type="compositionally biased region" description="Basic and acidic residues" evidence="1">
    <location>
        <begin position="294"/>
        <end position="305"/>
    </location>
</feature>
<proteinExistence type="predicted"/>
<organism evidence="3 5">
    <name type="scientific">Agrobacterium vitis</name>
    <name type="common">Rhizobium vitis</name>
    <dbReference type="NCBI Taxonomy" id="373"/>
    <lineage>
        <taxon>Bacteria</taxon>
        <taxon>Pseudomonadati</taxon>
        <taxon>Pseudomonadota</taxon>
        <taxon>Alphaproteobacteria</taxon>
        <taxon>Hyphomicrobiales</taxon>
        <taxon>Rhizobiaceae</taxon>
        <taxon>Rhizobium/Agrobacterium group</taxon>
        <taxon>Agrobacterium</taxon>
    </lineage>
</organism>
<protein>
    <submittedName>
        <fullName evidence="3">DUF4150 domain-containing protein</fullName>
    </submittedName>
</protein>
<evidence type="ECO:0000313" key="5">
    <source>
        <dbReference type="Proteomes" id="UP000179536"/>
    </source>
</evidence>
<evidence type="ECO:0000313" key="3">
    <source>
        <dbReference type="EMBL" id="MUP13231.1"/>
    </source>
</evidence>
<dbReference type="Proteomes" id="UP000179454">
    <property type="component" value="Unassembled WGS sequence"/>
</dbReference>
<feature type="compositionally biased region" description="Polar residues" evidence="1">
    <location>
        <begin position="273"/>
        <end position="291"/>
    </location>
</feature>
<comment type="caution">
    <text evidence="3">The sequence shown here is derived from an EMBL/GenBank/DDBJ whole genome shotgun (WGS) entry which is preliminary data.</text>
</comment>
<gene>
    <name evidence="3" type="ORF">BBK91_025665</name>
    <name evidence="2" type="ORF">BBL17_026575</name>
</gene>
<keyword evidence="4" id="KW-1185">Reference proteome</keyword>
<dbReference type="EMBL" id="MBFE02000034">
    <property type="protein sequence ID" value="MUO45337.1"/>
    <property type="molecule type" value="Genomic_DNA"/>
</dbReference>
<dbReference type="AlphaFoldDB" id="A0ABD6HFV4"/>
<evidence type="ECO:0000313" key="4">
    <source>
        <dbReference type="Proteomes" id="UP000179454"/>
    </source>
</evidence>
<name>A0ABD6HFV4_AGRVI</name>
<evidence type="ECO:0000256" key="1">
    <source>
        <dbReference type="SAM" id="MobiDB-lite"/>
    </source>
</evidence>
<dbReference type="EMBL" id="MBFA02000029">
    <property type="protein sequence ID" value="MUP13231.1"/>
    <property type="molecule type" value="Genomic_DNA"/>
</dbReference>
<sequence length="494" mass="53134">MYQPVRQAVCGSGSGQPATRQPAWTDGGAGMSYPSQEASRETRLGLIISKYPDVCRSPHACVPYNIIAYQSDAAGTAATVHMTGQRAHKQNSVVTKCFGDEPGVGLGVKSNTVGSVCHRKTHSRNVRIEGQWATRDTDEWYMNNKNTVGKLVWYTGSKDFKPTPPLEQPSASRSQEGLVMSDATPMTFEPGKEYAFNDTTGQFTKPAQTQPTDTKQTASDGSRWWTIINGLKNIRSINPSGAGAMELMGAADYYLKQNVNEPTDWLSHGFLKTQPTHTNTPIDNGVPTNTAPTEPEKKQELEEKQTTAPANGRTDGNTKITGQQKRKRECRCVTGAYDDIKNVCGVECGSDYQAHHIVPDYTLRYGNRAEAEKGQKRIPGLPTFGQGPAICLKGYSADAGSEHGLAHLADVQVNALGSGWSTPQGTADISSITEISRNAAVAATGGECEDEINTALDAQPSLDSNILGRTTIMPPAEGTDPYNLLSTGAHATVH</sequence>
<evidence type="ECO:0000313" key="2">
    <source>
        <dbReference type="EMBL" id="MUO45337.1"/>
    </source>
</evidence>
<reference evidence="4 5" key="1">
    <citation type="submission" date="2019-11" db="EMBL/GenBank/DDBJ databases">
        <title>Whole-genome sequencing of Allorhizobium vitis.</title>
        <authorList>
            <person name="Gan H.M."/>
            <person name="Savka M.A."/>
        </authorList>
    </citation>
    <scope>NUCLEOTIDE SEQUENCE [LARGE SCALE GENOMIC DNA]</scope>
    <source>
        <strain evidence="3 5">RF2/1</strain>
        <strain evidence="2 4">T1/7</strain>
    </source>
</reference>
<dbReference type="Proteomes" id="UP000179536">
    <property type="component" value="Unassembled WGS sequence"/>
</dbReference>
<dbReference type="Pfam" id="PF13665">
    <property type="entry name" value="Tox-PAAR-like"/>
    <property type="match status" value="1"/>
</dbReference>